<evidence type="ECO:0000313" key="1">
    <source>
        <dbReference type="EMBL" id="CAJ1942001.1"/>
    </source>
</evidence>
<dbReference type="AlphaFoldDB" id="A0AA86VXP1"/>
<dbReference type="Gramene" id="rna-AYBTSS11_LOCUS10614">
    <property type="protein sequence ID" value="CAJ1942001.1"/>
    <property type="gene ID" value="gene-AYBTSS11_LOCUS10614"/>
</dbReference>
<accession>A0AA86VXP1</accession>
<gene>
    <name evidence="1" type="ORF">AYBTSS11_LOCUS10614</name>
</gene>
<dbReference type="EMBL" id="OY731400">
    <property type="protein sequence ID" value="CAJ1942001.1"/>
    <property type="molecule type" value="Genomic_DNA"/>
</dbReference>
<reference evidence="1" key="1">
    <citation type="submission" date="2023-10" db="EMBL/GenBank/DDBJ databases">
        <authorList>
            <person name="Domelevo Entfellner J.-B."/>
        </authorList>
    </citation>
    <scope>NUCLEOTIDE SEQUENCE</scope>
</reference>
<name>A0AA86VXP1_9FABA</name>
<proteinExistence type="predicted"/>
<evidence type="ECO:0000313" key="2">
    <source>
        <dbReference type="Proteomes" id="UP001189624"/>
    </source>
</evidence>
<keyword evidence="2" id="KW-1185">Reference proteome</keyword>
<organism evidence="1 2">
    <name type="scientific">Sphenostylis stenocarpa</name>
    <dbReference type="NCBI Taxonomy" id="92480"/>
    <lineage>
        <taxon>Eukaryota</taxon>
        <taxon>Viridiplantae</taxon>
        <taxon>Streptophyta</taxon>
        <taxon>Embryophyta</taxon>
        <taxon>Tracheophyta</taxon>
        <taxon>Spermatophyta</taxon>
        <taxon>Magnoliopsida</taxon>
        <taxon>eudicotyledons</taxon>
        <taxon>Gunneridae</taxon>
        <taxon>Pentapetalae</taxon>
        <taxon>rosids</taxon>
        <taxon>fabids</taxon>
        <taxon>Fabales</taxon>
        <taxon>Fabaceae</taxon>
        <taxon>Papilionoideae</taxon>
        <taxon>50 kb inversion clade</taxon>
        <taxon>NPAAA clade</taxon>
        <taxon>indigoferoid/millettioid clade</taxon>
        <taxon>Phaseoleae</taxon>
        <taxon>Sphenostylis</taxon>
    </lineage>
</organism>
<sequence>MPPSWLLNPIIEPSLTHFHHSALGHHPQVTLGSPHSITPLCTSLLTTTLPLRASHRGAITSQPRSLSTPLRDHLLEVLFPVVPTLTWLSYELLLLCIEVR</sequence>
<protein>
    <submittedName>
        <fullName evidence="1">Uncharacterized protein</fullName>
    </submittedName>
</protein>
<dbReference type="Proteomes" id="UP001189624">
    <property type="component" value="Chromosome 3"/>
</dbReference>